<sequence>IGDSLCYLEQSQILTLFNQQSVRDNLGIPSKVGNFTGCSSVVGQAFASHLDKWRLPAQFYVANLLERGVRILLYAGTYDWQCNWSVNWLWSDELEWSGGNDFRTQALRDWSLPGKTTIAGQTRTARNLTFNTIYAGGHMVRF</sequence>
<evidence type="ECO:0000256" key="3">
    <source>
        <dbReference type="ARBA" id="ARBA00022670"/>
    </source>
</evidence>
<keyword evidence="3" id="KW-0645">Protease</keyword>
<dbReference type="AlphaFoldDB" id="A0A0C9V4N1"/>
<proteinExistence type="inferred from homology"/>
<dbReference type="Proteomes" id="UP000054279">
    <property type="component" value="Unassembled WGS sequence"/>
</dbReference>
<dbReference type="OrthoDB" id="443318at2759"/>
<dbReference type="GO" id="GO:0006508">
    <property type="term" value="P:proteolysis"/>
    <property type="evidence" value="ECO:0007669"/>
    <property type="project" value="UniProtKB-KW"/>
</dbReference>
<dbReference type="InterPro" id="IPR029058">
    <property type="entry name" value="AB_hydrolase_fold"/>
</dbReference>
<evidence type="ECO:0008006" key="8">
    <source>
        <dbReference type="Google" id="ProtNLM"/>
    </source>
</evidence>
<reference evidence="6 7" key="1">
    <citation type="submission" date="2014-06" db="EMBL/GenBank/DDBJ databases">
        <title>Evolutionary Origins and Diversification of the Mycorrhizal Mutualists.</title>
        <authorList>
            <consortium name="DOE Joint Genome Institute"/>
            <consortium name="Mycorrhizal Genomics Consortium"/>
            <person name="Kohler A."/>
            <person name="Kuo A."/>
            <person name="Nagy L.G."/>
            <person name="Floudas D."/>
            <person name="Copeland A."/>
            <person name="Barry K.W."/>
            <person name="Cichocki N."/>
            <person name="Veneault-Fourrey C."/>
            <person name="LaButti K."/>
            <person name="Lindquist E.A."/>
            <person name="Lipzen A."/>
            <person name="Lundell T."/>
            <person name="Morin E."/>
            <person name="Murat C."/>
            <person name="Riley R."/>
            <person name="Ohm R."/>
            <person name="Sun H."/>
            <person name="Tunlid A."/>
            <person name="Henrissat B."/>
            <person name="Grigoriev I.V."/>
            <person name="Hibbett D.S."/>
            <person name="Martin F."/>
        </authorList>
    </citation>
    <scope>NUCLEOTIDE SEQUENCE [LARGE SCALE GENOMIC DNA]</scope>
    <source>
        <strain evidence="6 7">SS14</strain>
    </source>
</reference>
<keyword evidence="7" id="KW-1185">Reference proteome</keyword>
<evidence type="ECO:0000256" key="2">
    <source>
        <dbReference type="ARBA" id="ARBA00022645"/>
    </source>
</evidence>
<name>A0A0C9V4N1_SPHS4</name>
<dbReference type="Gene3D" id="3.40.50.1820">
    <property type="entry name" value="alpha/beta hydrolase"/>
    <property type="match status" value="1"/>
</dbReference>
<dbReference type="GO" id="GO:0004185">
    <property type="term" value="F:serine-type carboxypeptidase activity"/>
    <property type="evidence" value="ECO:0007669"/>
    <property type="project" value="InterPro"/>
</dbReference>
<keyword evidence="5" id="KW-0325">Glycoprotein</keyword>
<evidence type="ECO:0000313" key="7">
    <source>
        <dbReference type="Proteomes" id="UP000054279"/>
    </source>
</evidence>
<dbReference type="SUPFAM" id="SSF53474">
    <property type="entry name" value="alpha/beta-Hydrolases"/>
    <property type="match status" value="1"/>
</dbReference>
<dbReference type="InterPro" id="IPR001563">
    <property type="entry name" value="Peptidase_S10"/>
</dbReference>
<dbReference type="Pfam" id="PF00450">
    <property type="entry name" value="Peptidase_S10"/>
    <property type="match status" value="1"/>
</dbReference>
<evidence type="ECO:0000256" key="5">
    <source>
        <dbReference type="ARBA" id="ARBA00023180"/>
    </source>
</evidence>
<comment type="similarity">
    <text evidence="1">Belongs to the peptidase S10 family.</text>
</comment>
<feature type="non-terminal residue" evidence="6">
    <location>
        <position position="142"/>
    </location>
</feature>
<evidence type="ECO:0000313" key="6">
    <source>
        <dbReference type="EMBL" id="KIJ32381.1"/>
    </source>
</evidence>
<organism evidence="6 7">
    <name type="scientific">Sphaerobolus stellatus (strain SS14)</name>
    <dbReference type="NCBI Taxonomy" id="990650"/>
    <lineage>
        <taxon>Eukaryota</taxon>
        <taxon>Fungi</taxon>
        <taxon>Dikarya</taxon>
        <taxon>Basidiomycota</taxon>
        <taxon>Agaricomycotina</taxon>
        <taxon>Agaricomycetes</taxon>
        <taxon>Phallomycetidae</taxon>
        <taxon>Geastrales</taxon>
        <taxon>Sphaerobolaceae</taxon>
        <taxon>Sphaerobolus</taxon>
    </lineage>
</organism>
<gene>
    <name evidence="6" type="ORF">M422DRAFT_124921</name>
</gene>
<feature type="non-terminal residue" evidence="6">
    <location>
        <position position="1"/>
    </location>
</feature>
<accession>A0A0C9V4N1</accession>
<protein>
    <recommendedName>
        <fullName evidence="8">Carboxypeptidase</fullName>
    </recommendedName>
</protein>
<evidence type="ECO:0000256" key="1">
    <source>
        <dbReference type="ARBA" id="ARBA00009431"/>
    </source>
</evidence>
<keyword evidence="4" id="KW-0378">Hydrolase</keyword>
<keyword evidence="2" id="KW-0121">Carboxypeptidase</keyword>
<dbReference type="EMBL" id="KN837228">
    <property type="protein sequence ID" value="KIJ32381.1"/>
    <property type="molecule type" value="Genomic_DNA"/>
</dbReference>
<dbReference type="HOGENOM" id="CLU_008523_8_1_1"/>
<evidence type="ECO:0000256" key="4">
    <source>
        <dbReference type="ARBA" id="ARBA00022801"/>
    </source>
</evidence>